<evidence type="ECO:0000313" key="2">
    <source>
        <dbReference type="Proteomes" id="UP001054889"/>
    </source>
</evidence>
<dbReference type="EMBL" id="BQKI01000074">
    <property type="protein sequence ID" value="GJN20059.1"/>
    <property type="molecule type" value="Genomic_DNA"/>
</dbReference>
<reference evidence="1" key="1">
    <citation type="journal article" date="2018" name="DNA Res.">
        <title>Multiple hybrid de novo genome assembly of finger millet, an orphan allotetraploid crop.</title>
        <authorList>
            <person name="Hatakeyama M."/>
            <person name="Aluri S."/>
            <person name="Balachadran M.T."/>
            <person name="Sivarajan S.R."/>
            <person name="Patrignani A."/>
            <person name="Gruter S."/>
            <person name="Poveda L."/>
            <person name="Shimizu-Inatsugi R."/>
            <person name="Baeten J."/>
            <person name="Francoijs K.J."/>
            <person name="Nataraja K.N."/>
            <person name="Reddy Y.A.N."/>
            <person name="Phadnis S."/>
            <person name="Ravikumar R.L."/>
            <person name="Schlapbach R."/>
            <person name="Sreeman S.M."/>
            <person name="Shimizu K.K."/>
        </authorList>
    </citation>
    <scope>NUCLEOTIDE SEQUENCE</scope>
</reference>
<name>A0AAV5EC31_ELECO</name>
<organism evidence="1 2">
    <name type="scientific">Eleusine coracana subsp. coracana</name>
    <dbReference type="NCBI Taxonomy" id="191504"/>
    <lineage>
        <taxon>Eukaryota</taxon>
        <taxon>Viridiplantae</taxon>
        <taxon>Streptophyta</taxon>
        <taxon>Embryophyta</taxon>
        <taxon>Tracheophyta</taxon>
        <taxon>Spermatophyta</taxon>
        <taxon>Magnoliopsida</taxon>
        <taxon>Liliopsida</taxon>
        <taxon>Poales</taxon>
        <taxon>Poaceae</taxon>
        <taxon>PACMAD clade</taxon>
        <taxon>Chloridoideae</taxon>
        <taxon>Cynodonteae</taxon>
        <taxon>Eleusininae</taxon>
        <taxon>Eleusine</taxon>
    </lineage>
</organism>
<evidence type="ECO:0000313" key="1">
    <source>
        <dbReference type="EMBL" id="GJN20059.1"/>
    </source>
</evidence>
<dbReference type="AlphaFoldDB" id="A0AAV5EC31"/>
<proteinExistence type="predicted"/>
<comment type="caution">
    <text evidence="1">The sequence shown here is derived from an EMBL/GenBank/DDBJ whole genome shotgun (WGS) entry which is preliminary data.</text>
</comment>
<accession>A0AAV5EC31</accession>
<reference evidence="1" key="2">
    <citation type="submission" date="2021-12" db="EMBL/GenBank/DDBJ databases">
        <title>Resequencing data analysis of finger millet.</title>
        <authorList>
            <person name="Hatakeyama M."/>
            <person name="Aluri S."/>
            <person name="Balachadran M.T."/>
            <person name="Sivarajan S.R."/>
            <person name="Poveda L."/>
            <person name="Shimizu-Inatsugi R."/>
            <person name="Schlapbach R."/>
            <person name="Sreeman S.M."/>
            <person name="Shimizu K.K."/>
        </authorList>
    </citation>
    <scope>NUCLEOTIDE SEQUENCE</scope>
</reference>
<protein>
    <submittedName>
        <fullName evidence="1">Uncharacterized protein</fullName>
    </submittedName>
</protein>
<dbReference type="Proteomes" id="UP001054889">
    <property type="component" value="Unassembled WGS sequence"/>
</dbReference>
<keyword evidence="2" id="KW-1185">Reference proteome</keyword>
<gene>
    <name evidence="1" type="primary">gb07385</name>
    <name evidence="1" type="ORF">PR202_gb07385</name>
</gene>
<sequence>MERRDTAFALPGNPERWAHHLVESFGNVHLVVSDSASGASPSSGWTGRQGCGCPRPRASSGTACCCWATGARWPCRPTPPPAARRGRCCSRARRGISRIWEARAIVTARSSGSGRSFGWALERVIRL</sequence>